<feature type="compositionally biased region" description="Polar residues" evidence="5">
    <location>
        <begin position="1"/>
        <end position="14"/>
    </location>
</feature>
<name>A0A0D2X4W7_CAPO3</name>
<dbReference type="InterPro" id="IPR018392">
    <property type="entry name" value="LysM"/>
</dbReference>
<evidence type="ECO:0000313" key="9">
    <source>
        <dbReference type="EMBL" id="KJE96779.1"/>
    </source>
</evidence>
<dbReference type="Pfam" id="PF01476">
    <property type="entry name" value="LysM"/>
    <property type="match status" value="1"/>
</dbReference>
<dbReference type="InterPro" id="IPR017455">
    <property type="entry name" value="Znf_FYVE-rel"/>
</dbReference>
<dbReference type="OrthoDB" id="2107166at2759"/>
<feature type="domain" description="RING-type" evidence="6">
    <location>
        <begin position="49"/>
        <end position="94"/>
    </location>
</feature>
<evidence type="ECO:0000259" key="8">
    <source>
        <dbReference type="PROSITE" id="PS51782"/>
    </source>
</evidence>
<keyword evidence="3" id="KW-0862">Zinc</keyword>
<dbReference type="EMBL" id="KE346372">
    <property type="protein sequence ID" value="KJE96779.1"/>
    <property type="molecule type" value="Genomic_DNA"/>
</dbReference>
<keyword evidence="2 4" id="KW-0863">Zinc-finger</keyword>
<dbReference type="CDD" id="cd00118">
    <property type="entry name" value="LysM"/>
    <property type="match status" value="1"/>
</dbReference>
<dbReference type="SUPFAM" id="SSF54106">
    <property type="entry name" value="LysM domain"/>
    <property type="match status" value="1"/>
</dbReference>
<feature type="region of interest" description="Disordered" evidence="5">
    <location>
        <begin position="1"/>
        <end position="37"/>
    </location>
</feature>
<dbReference type="Proteomes" id="UP000008743">
    <property type="component" value="Unassembled WGS sequence"/>
</dbReference>
<evidence type="ECO:0000256" key="2">
    <source>
        <dbReference type="ARBA" id="ARBA00022771"/>
    </source>
</evidence>
<evidence type="ECO:0000313" key="10">
    <source>
        <dbReference type="Proteomes" id="UP000008743"/>
    </source>
</evidence>
<dbReference type="Gene3D" id="3.10.350.10">
    <property type="entry name" value="LysM domain"/>
    <property type="match status" value="1"/>
</dbReference>
<dbReference type="STRING" id="595528.A0A0D2X4W7"/>
<proteinExistence type="predicted"/>
<dbReference type="InterPro" id="IPR001841">
    <property type="entry name" value="Znf_RING"/>
</dbReference>
<dbReference type="PROSITE" id="PS50178">
    <property type="entry name" value="ZF_FYVE"/>
    <property type="match status" value="1"/>
</dbReference>
<dbReference type="InterPro" id="IPR045030">
    <property type="entry name" value="LYSM1-4"/>
</dbReference>
<keyword evidence="10" id="KW-1185">Reference proteome</keyword>
<dbReference type="PANTHER" id="PTHR20932">
    <property type="entry name" value="LYSM AND PUTATIVE PEPTIDOGLYCAN-BINDING DOMAIN-CONTAINING PROTEIN"/>
    <property type="match status" value="1"/>
</dbReference>
<evidence type="ECO:0000259" key="6">
    <source>
        <dbReference type="PROSITE" id="PS50089"/>
    </source>
</evidence>
<dbReference type="PANTHER" id="PTHR20932:SF8">
    <property type="entry name" value="LD22649P"/>
    <property type="match status" value="1"/>
</dbReference>
<evidence type="ECO:0000256" key="4">
    <source>
        <dbReference type="PROSITE-ProRule" id="PRU00175"/>
    </source>
</evidence>
<dbReference type="SUPFAM" id="SSF57850">
    <property type="entry name" value="RING/U-box"/>
    <property type="match status" value="1"/>
</dbReference>
<protein>
    <submittedName>
        <fullName evidence="9">Uncharacterized protein</fullName>
    </submittedName>
</protein>
<dbReference type="PROSITE" id="PS51782">
    <property type="entry name" value="LYSM"/>
    <property type="match status" value="1"/>
</dbReference>
<evidence type="ECO:0000259" key="7">
    <source>
        <dbReference type="PROSITE" id="PS50178"/>
    </source>
</evidence>
<dbReference type="AlphaFoldDB" id="A0A0D2X4W7"/>
<evidence type="ECO:0000256" key="1">
    <source>
        <dbReference type="ARBA" id="ARBA00022723"/>
    </source>
</evidence>
<dbReference type="Gene3D" id="3.30.40.10">
    <property type="entry name" value="Zinc/RING finger domain, C3HC4 (zinc finger)"/>
    <property type="match status" value="3"/>
</dbReference>
<evidence type="ECO:0000256" key="3">
    <source>
        <dbReference type="ARBA" id="ARBA00022833"/>
    </source>
</evidence>
<reference evidence="10" key="1">
    <citation type="submission" date="2011-02" db="EMBL/GenBank/DDBJ databases">
        <title>The Genome Sequence of Capsaspora owczarzaki ATCC 30864.</title>
        <authorList>
            <person name="Russ C."/>
            <person name="Cuomo C."/>
            <person name="Burger G."/>
            <person name="Gray M.W."/>
            <person name="Holland P.W.H."/>
            <person name="King N."/>
            <person name="Lang F.B.F."/>
            <person name="Roger A.J."/>
            <person name="Ruiz-Trillo I."/>
            <person name="Young S.K."/>
            <person name="Zeng Q."/>
            <person name="Gargeya S."/>
            <person name="Alvarado L."/>
            <person name="Berlin A."/>
            <person name="Chapman S.B."/>
            <person name="Chen Z."/>
            <person name="Freedman E."/>
            <person name="Gellesch M."/>
            <person name="Goldberg J."/>
            <person name="Griggs A."/>
            <person name="Gujja S."/>
            <person name="Heilman E."/>
            <person name="Heiman D."/>
            <person name="Howarth C."/>
            <person name="Mehta T."/>
            <person name="Neiman D."/>
            <person name="Pearson M."/>
            <person name="Roberts A."/>
            <person name="Saif S."/>
            <person name="Shea T."/>
            <person name="Shenoy N."/>
            <person name="Sisk P."/>
            <person name="Stolte C."/>
            <person name="Sykes S."/>
            <person name="White J."/>
            <person name="Yandava C."/>
            <person name="Haas B."/>
            <person name="Nusbaum C."/>
            <person name="Birren B."/>
        </authorList>
    </citation>
    <scope>NUCLEOTIDE SEQUENCE</scope>
    <source>
        <strain evidence="10">ATCC 30864</strain>
    </source>
</reference>
<evidence type="ECO:0000256" key="5">
    <source>
        <dbReference type="SAM" id="MobiDB-lite"/>
    </source>
</evidence>
<dbReference type="InParanoid" id="A0A0D2X4W7"/>
<feature type="domain" description="FYVE-type" evidence="7">
    <location>
        <begin position="299"/>
        <end position="368"/>
    </location>
</feature>
<dbReference type="SMART" id="SM00257">
    <property type="entry name" value="LysM"/>
    <property type="match status" value="1"/>
</dbReference>
<dbReference type="PhylomeDB" id="A0A0D2X4W7"/>
<accession>A0A0D2X4W7</accession>
<dbReference type="GO" id="GO:0008270">
    <property type="term" value="F:zinc ion binding"/>
    <property type="evidence" value="ECO:0007669"/>
    <property type="project" value="UniProtKB-KW"/>
</dbReference>
<dbReference type="InterPro" id="IPR013083">
    <property type="entry name" value="Znf_RING/FYVE/PHD"/>
</dbReference>
<dbReference type="InterPro" id="IPR036779">
    <property type="entry name" value="LysM_dom_sf"/>
</dbReference>
<gene>
    <name evidence="9" type="ORF">CAOG_010051</name>
</gene>
<dbReference type="PROSITE" id="PS50089">
    <property type="entry name" value="ZF_RING_2"/>
    <property type="match status" value="1"/>
</dbReference>
<dbReference type="InterPro" id="IPR011011">
    <property type="entry name" value="Znf_FYVE_PHD"/>
</dbReference>
<feature type="domain" description="LysM" evidence="8">
    <location>
        <begin position="211"/>
        <end position="261"/>
    </location>
</feature>
<keyword evidence="1" id="KW-0479">Metal-binding</keyword>
<organism evidence="9 10">
    <name type="scientific">Capsaspora owczarzaki (strain ATCC 30864)</name>
    <dbReference type="NCBI Taxonomy" id="595528"/>
    <lineage>
        <taxon>Eukaryota</taxon>
        <taxon>Filasterea</taxon>
        <taxon>Capsaspora</taxon>
    </lineage>
</organism>
<dbReference type="SUPFAM" id="SSF57903">
    <property type="entry name" value="FYVE/PHD zinc finger"/>
    <property type="match status" value="1"/>
</dbReference>
<sequence>MVTSIKPSRTLQTITHDDAVDDEHGEQAKGPLVQDDDGDDDQANMHLLCCICVEPLVDNRQCPRCCNMCCKKCLESWVAARPTHLVAVPCPMCRQPAHLNDFKLNAEKQQAADAIMLRCSDGCGAVLRACDRGAHATRFCLEATIPCPFIHCKATMKRKSLDVHVFSCPFRTQYSEKELEAAVDLAEGRSVQDESRVKAALRASSLRQETIVHYVKENETLAGLAIKYGTSKEEIKRLNRLVADNIHTHVILLMPKSSVVPPPPAEPNKEVLEALRRRRMLKQFIRVAECELHEHAASTQEYFRCFGCKVRELDDQRTHCSSCGRFFCSACSPTICGQSVSKQSLGATTPTSHLEFVRVCEPCFTQLDNQPVPTMLVQPASRSRGGRGNPFAVPVAAEEEDVYHFDMVQTEREPLLVSI</sequence>